<feature type="transmembrane region" description="Helical" evidence="1">
    <location>
        <begin position="23"/>
        <end position="44"/>
    </location>
</feature>
<dbReference type="Proteomes" id="UP000235484">
    <property type="component" value="Unassembled WGS sequence"/>
</dbReference>
<dbReference type="EMBL" id="LN887675">
    <property type="protein sequence ID" value="CUR42282.1"/>
    <property type="molecule type" value="Genomic_DNA"/>
</dbReference>
<proteinExistence type="predicted"/>
<evidence type="ECO:0000256" key="1">
    <source>
        <dbReference type="SAM" id="Phobius"/>
    </source>
</evidence>
<protein>
    <submittedName>
        <fullName evidence="2">Uncharacterized protein</fullName>
    </submittedName>
</protein>
<keyword evidence="1" id="KW-1133">Transmembrane helix</keyword>
<evidence type="ECO:0000313" key="2">
    <source>
        <dbReference type="EMBL" id="CUR42282.1"/>
    </source>
</evidence>
<reference evidence="3" key="1">
    <citation type="submission" date="2015-10" db="EMBL/GenBank/DDBJ databases">
        <authorList>
            <person name="Crossman L.C."/>
        </authorList>
    </citation>
    <scope>NUCLEOTIDE SEQUENCE [LARGE SCALE GENOMIC DNA]</scope>
    <source>
        <strain evidence="3">20-2</strain>
    </source>
</reference>
<keyword evidence="1" id="KW-0812">Transmembrane</keyword>
<evidence type="ECO:0000313" key="3">
    <source>
        <dbReference type="Proteomes" id="UP000235484"/>
    </source>
</evidence>
<keyword evidence="1" id="KW-0472">Membrane</keyword>
<dbReference type="AlphaFoldDB" id="A0A0U5JZH2"/>
<sequence>MKFLTTIDKHILSYWDTAPSERLWAYLATLPVVLVAMNLLAQLIK</sequence>
<gene>
    <name evidence="2" type="ORF">LRLP16767_LR202_02009</name>
</gene>
<name>A0A0U5JZH2_LIMRT</name>
<accession>A0A0U5JZH2</accession>
<organism evidence="2 3">
    <name type="scientific">Limosilactobacillus reuteri</name>
    <name type="common">Lactobacillus reuteri</name>
    <dbReference type="NCBI Taxonomy" id="1598"/>
    <lineage>
        <taxon>Bacteria</taxon>
        <taxon>Bacillati</taxon>
        <taxon>Bacillota</taxon>
        <taxon>Bacilli</taxon>
        <taxon>Lactobacillales</taxon>
        <taxon>Lactobacillaceae</taxon>
        <taxon>Limosilactobacillus</taxon>
    </lineage>
</organism>